<feature type="region of interest" description="Disordered" evidence="1">
    <location>
        <begin position="244"/>
        <end position="282"/>
    </location>
</feature>
<feature type="compositionally biased region" description="Basic residues" evidence="1">
    <location>
        <begin position="244"/>
        <end position="255"/>
    </location>
</feature>
<evidence type="ECO:0000313" key="2">
    <source>
        <dbReference type="EMBL" id="KAH1171494.1"/>
    </source>
</evidence>
<reference evidence="2" key="1">
    <citation type="submission" date="2021-09" db="EMBL/GenBank/DDBJ databases">
        <title>The genome of Mauremys mutica provides insights into the evolution of semi-aquatic lifestyle.</title>
        <authorList>
            <person name="Gong S."/>
            <person name="Gao Y."/>
        </authorList>
    </citation>
    <scope>NUCLEOTIDE SEQUENCE</scope>
    <source>
        <strain evidence="2">MM-2020</strain>
        <tissue evidence="2">Muscle</tissue>
    </source>
</reference>
<feature type="compositionally biased region" description="Low complexity" evidence="1">
    <location>
        <begin position="151"/>
        <end position="162"/>
    </location>
</feature>
<organism evidence="2 3">
    <name type="scientific">Mauremys mutica</name>
    <name type="common">yellowpond turtle</name>
    <dbReference type="NCBI Taxonomy" id="74926"/>
    <lineage>
        <taxon>Eukaryota</taxon>
        <taxon>Metazoa</taxon>
        <taxon>Chordata</taxon>
        <taxon>Craniata</taxon>
        <taxon>Vertebrata</taxon>
        <taxon>Euteleostomi</taxon>
        <taxon>Archelosauria</taxon>
        <taxon>Testudinata</taxon>
        <taxon>Testudines</taxon>
        <taxon>Cryptodira</taxon>
        <taxon>Durocryptodira</taxon>
        <taxon>Testudinoidea</taxon>
        <taxon>Geoemydidae</taxon>
        <taxon>Geoemydinae</taxon>
        <taxon>Mauremys</taxon>
    </lineage>
</organism>
<proteinExistence type="predicted"/>
<evidence type="ECO:0000313" key="3">
    <source>
        <dbReference type="Proteomes" id="UP000827986"/>
    </source>
</evidence>
<feature type="compositionally biased region" description="Gly residues" evidence="1">
    <location>
        <begin position="73"/>
        <end position="89"/>
    </location>
</feature>
<comment type="caution">
    <text evidence="2">The sequence shown here is derived from an EMBL/GenBank/DDBJ whole genome shotgun (WGS) entry which is preliminary data.</text>
</comment>
<feature type="compositionally biased region" description="Basic residues" evidence="1">
    <location>
        <begin position="106"/>
        <end position="122"/>
    </location>
</feature>
<protein>
    <submittedName>
        <fullName evidence="2">Uncharacterized protein</fullName>
    </submittedName>
</protein>
<evidence type="ECO:0000256" key="1">
    <source>
        <dbReference type="SAM" id="MobiDB-lite"/>
    </source>
</evidence>
<dbReference type="EMBL" id="JAHDVG010000483">
    <property type="protein sequence ID" value="KAH1171494.1"/>
    <property type="molecule type" value="Genomic_DNA"/>
</dbReference>
<feature type="region of interest" description="Disordered" evidence="1">
    <location>
        <begin position="1"/>
        <end position="218"/>
    </location>
</feature>
<sequence>MLRADGADAERPAQGDRVPPAAERRAHQGLSLPDPARAEILALGRRAPSGHQAGEPAGEQQLHPQDLRLRAGAAGGAGRGAAHDAGGGDPVLPGPRDPHGDPPLRPPHRPLGRRLHLRRAARPARPLPGLQPHPAAGPDHRPPRHPPAPRPALGLRGGPDPRAAGRPQTARAVRAASALGGGDPRGRSPALPPAGLRPRAAALGAGGAGSPVPAGGATPLPHVHVPLLPQPGLGARLRQRVRAPRRGPPLRRRLRAGPALRRAGQRAGSQLHPGAAEGGAGPPVHQPQLGRLQNLHPVDGLAFVESFQEGREMKAAGAALGFGGGQMEGERGGWSPPATAGRTPNRLLNCWGKVKGPEPEIKGTLEFPLNLPAPPNPLSLHWEYAPPSPPESPESALGIRPPEPPRIP</sequence>
<gene>
    <name evidence="2" type="ORF">KIL84_007112</name>
</gene>
<feature type="compositionally biased region" description="Low complexity" evidence="1">
    <location>
        <begin position="256"/>
        <end position="268"/>
    </location>
</feature>
<keyword evidence="3" id="KW-1185">Reference proteome</keyword>
<dbReference type="AlphaFoldDB" id="A0A9D4AV91"/>
<feature type="compositionally biased region" description="Low complexity" evidence="1">
    <location>
        <begin position="187"/>
        <end position="203"/>
    </location>
</feature>
<feature type="compositionally biased region" description="Basic and acidic residues" evidence="1">
    <location>
        <begin position="1"/>
        <end position="14"/>
    </location>
</feature>
<dbReference type="Proteomes" id="UP000827986">
    <property type="component" value="Unassembled WGS sequence"/>
</dbReference>
<feature type="region of interest" description="Disordered" evidence="1">
    <location>
        <begin position="376"/>
        <end position="408"/>
    </location>
</feature>
<name>A0A9D4AV91_9SAUR</name>
<accession>A0A9D4AV91</accession>